<sequence>MKHPRRLVAGLVTLAIAGAVAVVGVRLQQGAAAPGAEAVAVKAPPATPTADVAGRKVAINKLLSTRAEAVRKGDLKAFTAAVDVKVLPRQRTLFANLRQFQFTKLEYSLANEHQVPRLVEKWGPTAFSSRVIMRYQLAGLDARPVQTDVAYTFAQRGTRWILVEDSAIDEVLSETGHRQPWDFQPITVVRRGKVAVVVAQREAALGQTIAATAQQAARGVKRHWPQPWDGSVMVIAMPESQVMSLLWTSGSGSGWTIAAKDIPLYDSDPFLRTRSAPPAGSRIVVNPELRRKLDKDLLAHEMTHAATVLLGNYAPMWMVEGYAEYIRCAVIEDDPGWTVDPYRKKVRKTLASMKALPGPSEFGANGDRSYGQAWWVIEYLIGRFGEAKIAALYADLAGHQTGADAILKKHLKMTPAQLIAAVKQFRG</sequence>
<protein>
    <recommendedName>
        <fullName evidence="3">Peptidase MA-like domain-containing protein</fullName>
    </recommendedName>
</protein>
<gene>
    <name evidence="1" type="ORF">E1263_36595</name>
</gene>
<keyword evidence="2" id="KW-1185">Reference proteome</keyword>
<name>A0A4R4YN12_9ACTN</name>
<evidence type="ECO:0000313" key="2">
    <source>
        <dbReference type="Proteomes" id="UP000295124"/>
    </source>
</evidence>
<proteinExistence type="predicted"/>
<reference evidence="1 2" key="1">
    <citation type="submission" date="2019-03" db="EMBL/GenBank/DDBJ databases">
        <title>Draft genome sequences of novel Actinobacteria.</title>
        <authorList>
            <person name="Sahin N."/>
            <person name="Ay H."/>
            <person name="Saygin H."/>
        </authorList>
    </citation>
    <scope>NUCLEOTIDE SEQUENCE [LARGE SCALE GENOMIC DNA]</scope>
    <source>
        <strain evidence="1 2">JCM 13523</strain>
    </source>
</reference>
<organism evidence="1 2">
    <name type="scientific">Kribbella antibiotica</name>
    <dbReference type="NCBI Taxonomy" id="190195"/>
    <lineage>
        <taxon>Bacteria</taxon>
        <taxon>Bacillati</taxon>
        <taxon>Actinomycetota</taxon>
        <taxon>Actinomycetes</taxon>
        <taxon>Propionibacteriales</taxon>
        <taxon>Kribbellaceae</taxon>
        <taxon>Kribbella</taxon>
    </lineage>
</organism>
<evidence type="ECO:0000313" key="1">
    <source>
        <dbReference type="EMBL" id="TDD46406.1"/>
    </source>
</evidence>
<dbReference type="EMBL" id="SMKX01000174">
    <property type="protein sequence ID" value="TDD46406.1"/>
    <property type="molecule type" value="Genomic_DNA"/>
</dbReference>
<dbReference type="AlphaFoldDB" id="A0A4R4YN12"/>
<comment type="caution">
    <text evidence="1">The sequence shown here is derived from an EMBL/GenBank/DDBJ whole genome shotgun (WGS) entry which is preliminary data.</text>
</comment>
<evidence type="ECO:0008006" key="3">
    <source>
        <dbReference type="Google" id="ProtNLM"/>
    </source>
</evidence>
<accession>A0A4R4YN12</accession>
<dbReference type="OrthoDB" id="5242307at2"/>
<dbReference type="Proteomes" id="UP000295124">
    <property type="component" value="Unassembled WGS sequence"/>
</dbReference>
<dbReference type="RefSeq" id="WP_132175968.1">
    <property type="nucleotide sequence ID" value="NZ_SMKX01000174.1"/>
</dbReference>